<dbReference type="InterPro" id="IPR017930">
    <property type="entry name" value="Myb_dom"/>
</dbReference>
<dbReference type="Gramene" id="CDX96687">
    <property type="protein sequence ID" value="CDX96687"/>
    <property type="gene ID" value="GSBRNA2T00102901001"/>
</dbReference>
<dbReference type="GO" id="GO:0003677">
    <property type="term" value="F:DNA binding"/>
    <property type="evidence" value="ECO:0007669"/>
    <property type="project" value="UniProtKB-KW"/>
</dbReference>
<dbReference type="GO" id="GO:0005634">
    <property type="term" value="C:nucleus"/>
    <property type="evidence" value="ECO:0007669"/>
    <property type="project" value="UniProtKB-SubCell"/>
</dbReference>
<comment type="subcellular location">
    <subcellularLocation>
        <location evidence="1">Nucleus</location>
    </subcellularLocation>
</comment>
<dbReference type="InterPro" id="IPR015495">
    <property type="entry name" value="Myb_TF_plants"/>
</dbReference>
<evidence type="ECO:0000259" key="6">
    <source>
        <dbReference type="PROSITE" id="PS50090"/>
    </source>
</evidence>
<dbReference type="CDD" id="cd00167">
    <property type="entry name" value="SANT"/>
    <property type="match status" value="1"/>
</dbReference>
<evidence type="ECO:0000256" key="4">
    <source>
        <dbReference type="ARBA" id="ARBA00023242"/>
    </source>
</evidence>
<gene>
    <name evidence="8" type="ORF">DARMORV10_A08P30080.1</name>
</gene>
<dbReference type="OMA" id="WSEFLHE"/>
<dbReference type="SUPFAM" id="SSF46689">
    <property type="entry name" value="Homeodomain-like"/>
    <property type="match status" value="1"/>
</dbReference>
<feature type="compositionally biased region" description="Polar residues" evidence="5">
    <location>
        <begin position="151"/>
        <end position="162"/>
    </location>
</feature>
<evidence type="ECO:0000256" key="1">
    <source>
        <dbReference type="ARBA" id="ARBA00004123"/>
    </source>
</evidence>
<dbReference type="PANTHER" id="PTHR47994">
    <property type="entry name" value="F14D16.11-RELATED"/>
    <property type="match status" value="1"/>
</dbReference>
<dbReference type="EMBL" id="HG994362">
    <property type="protein sequence ID" value="CAF2257358.1"/>
    <property type="molecule type" value="Genomic_DNA"/>
</dbReference>
<dbReference type="InterPro" id="IPR001005">
    <property type="entry name" value="SANT/Myb"/>
</dbReference>
<feature type="domain" description="HTH myb-type" evidence="7">
    <location>
        <begin position="62"/>
        <end position="113"/>
    </location>
</feature>
<dbReference type="SMR" id="A0A817AB65"/>
<reference evidence="8" key="1">
    <citation type="submission" date="2021-01" db="EMBL/GenBank/DDBJ databases">
        <authorList>
            <consortium name="Genoscope - CEA"/>
            <person name="William W."/>
        </authorList>
    </citation>
    <scope>NUCLEOTIDE SEQUENCE</scope>
</reference>
<dbReference type="Proteomes" id="UP001295469">
    <property type="component" value="Chromosome A08"/>
</dbReference>
<evidence type="ECO:0000256" key="3">
    <source>
        <dbReference type="ARBA" id="ARBA00023125"/>
    </source>
</evidence>
<protein>
    <submittedName>
        <fullName evidence="8">(rape) hypothetical protein</fullName>
    </submittedName>
</protein>
<dbReference type="PANTHER" id="PTHR47994:SF5">
    <property type="entry name" value="F14D16.11-RELATED"/>
    <property type="match status" value="1"/>
</dbReference>
<proteinExistence type="predicted"/>
<dbReference type="InterPro" id="IPR009057">
    <property type="entry name" value="Homeodomain-like_sf"/>
</dbReference>
<evidence type="ECO:0000256" key="2">
    <source>
        <dbReference type="ARBA" id="ARBA00022737"/>
    </source>
</evidence>
<keyword evidence="3" id="KW-0238">DNA-binding</keyword>
<evidence type="ECO:0000313" key="8">
    <source>
        <dbReference type="EMBL" id="CAF2257358.1"/>
    </source>
</evidence>
<dbReference type="PROSITE" id="PS50090">
    <property type="entry name" value="MYB_LIKE"/>
    <property type="match status" value="1"/>
</dbReference>
<dbReference type="Gene3D" id="1.10.10.60">
    <property type="entry name" value="Homeodomain-like"/>
    <property type="match status" value="1"/>
</dbReference>
<keyword evidence="2" id="KW-0677">Repeat</keyword>
<dbReference type="SMART" id="SM00717">
    <property type="entry name" value="SANT"/>
    <property type="match status" value="1"/>
</dbReference>
<keyword evidence="4" id="KW-0539">Nucleus</keyword>
<dbReference type="Pfam" id="PF00249">
    <property type="entry name" value="Myb_DNA-binding"/>
    <property type="match status" value="1"/>
</dbReference>
<evidence type="ECO:0000259" key="7">
    <source>
        <dbReference type="PROSITE" id="PS51294"/>
    </source>
</evidence>
<feature type="region of interest" description="Disordered" evidence="5">
    <location>
        <begin position="139"/>
        <end position="175"/>
    </location>
</feature>
<evidence type="ECO:0000256" key="5">
    <source>
        <dbReference type="SAM" id="MobiDB-lite"/>
    </source>
</evidence>
<feature type="domain" description="Myb-like" evidence="6">
    <location>
        <begin position="58"/>
        <end position="109"/>
    </location>
</feature>
<dbReference type="PROSITE" id="PS51294">
    <property type="entry name" value="HTH_MYB"/>
    <property type="match status" value="1"/>
</dbReference>
<organism evidence="8">
    <name type="scientific">Brassica napus</name>
    <name type="common">Rape</name>
    <dbReference type="NCBI Taxonomy" id="3708"/>
    <lineage>
        <taxon>Eukaryota</taxon>
        <taxon>Viridiplantae</taxon>
        <taxon>Streptophyta</taxon>
        <taxon>Embryophyta</taxon>
        <taxon>Tracheophyta</taxon>
        <taxon>Spermatophyta</taxon>
        <taxon>Magnoliopsida</taxon>
        <taxon>eudicotyledons</taxon>
        <taxon>Gunneridae</taxon>
        <taxon>Pentapetalae</taxon>
        <taxon>rosids</taxon>
        <taxon>malvids</taxon>
        <taxon>Brassicales</taxon>
        <taxon>Brassicaceae</taxon>
        <taxon>Brassiceae</taxon>
        <taxon>Brassica</taxon>
    </lineage>
</organism>
<accession>A0A817AB65</accession>
<sequence length="318" mass="35118">MVRSCSSKSKNPWTDEDNTSQKFAFASASASSKNGSTPKKIGLRRCGKSCRVRKTDNAGAAKHESFTPEEEDLIIKMHAAMGSRLWPLIAQHLPGKTEEEVKMVWNSKLKKKLSQMGIDHVTHRPFSHVLAEYGNINGGGGGNLNPNPMNQTGSLGPNPSLNEDSHQQQQQQSNDSGDLMFHLQAIKLMTESSNQVKPDSTFMYASSSSSNSSPPLFSSTCSTIAQENSEVNFTWSDFLLDQETFNENQQNFPDQELDNLFGNEFSEAEAVATMANTSAPDAQMEEESLSNGFVESIIAKEKELFLGFPSYLDQPFHF</sequence>
<dbReference type="AlphaFoldDB" id="A0A817AB65"/>
<name>A0A817AB65_BRANA</name>
<dbReference type="FunFam" id="1.10.10.60:FF:000645">
    <property type="entry name" value="Os07g0634900 protein"/>
    <property type="match status" value="1"/>
</dbReference>